<dbReference type="InterPro" id="IPR000073">
    <property type="entry name" value="AB_hydrolase_1"/>
</dbReference>
<dbReference type="EC" id="3.4.11.5" evidence="4 11"/>
<dbReference type="GO" id="GO:0005737">
    <property type="term" value="C:cytoplasm"/>
    <property type="evidence" value="ECO:0007669"/>
    <property type="project" value="UniProtKB-SubCell"/>
</dbReference>
<evidence type="ECO:0000256" key="2">
    <source>
        <dbReference type="ARBA" id="ARBA00004496"/>
    </source>
</evidence>
<dbReference type="EMBL" id="BAEQ01000051">
    <property type="protein sequence ID" value="GAC29964.1"/>
    <property type="molecule type" value="Genomic_DNA"/>
</dbReference>
<feature type="active site" evidence="12">
    <location>
        <position position="271"/>
    </location>
</feature>
<comment type="caution">
    <text evidence="15">The sequence shown here is derived from an EMBL/GenBank/DDBJ whole genome shotgun (WGS) entry which is preliminary data.</text>
</comment>
<dbReference type="PANTHER" id="PTHR43722:SF1">
    <property type="entry name" value="PROLINE IMINOPEPTIDASE"/>
    <property type="match status" value="1"/>
</dbReference>
<evidence type="ECO:0000256" key="6">
    <source>
        <dbReference type="ARBA" id="ARBA00022438"/>
    </source>
</evidence>
<evidence type="ECO:0000256" key="7">
    <source>
        <dbReference type="ARBA" id="ARBA00022490"/>
    </source>
</evidence>
<evidence type="ECO:0000313" key="15">
    <source>
        <dbReference type="EMBL" id="GAC29964.1"/>
    </source>
</evidence>
<keyword evidence="9 11" id="KW-0378">Hydrolase</keyword>
<dbReference type="InterPro" id="IPR005944">
    <property type="entry name" value="Pro_iminopeptidase"/>
</dbReference>
<dbReference type="AlphaFoldDB" id="K6YB44"/>
<comment type="similarity">
    <text evidence="3 11 13">Belongs to the peptidase S33 family.</text>
</comment>
<feature type="active site" description="Proton donor" evidence="12">
    <location>
        <position position="299"/>
    </location>
</feature>
<evidence type="ECO:0000256" key="11">
    <source>
        <dbReference type="PIRNR" id="PIRNR006431"/>
    </source>
</evidence>
<keyword evidence="8 11" id="KW-0645">Protease</keyword>
<dbReference type="PRINTS" id="PR00793">
    <property type="entry name" value="PROAMNOPTASE"/>
</dbReference>
<evidence type="ECO:0000313" key="16">
    <source>
        <dbReference type="Proteomes" id="UP000006251"/>
    </source>
</evidence>
<evidence type="ECO:0000256" key="8">
    <source>
        <dbReference type="ARBA" id="ARBA00022670"/>
    </source>
</evidence>
<dbReference type="Gene3D" id="3.40.50.1820">
    <property type="entry name" value="alpha/beta hydrolase"/>
    <property type="match status" value="1"/>
</dbReference>
<protein>
    <recommendedName>
        <fullName evidence="5 11">Proline iminopeptidase</fullName>
        <shortName evidence="11">PIP</shortName>
        <ecNumber evidence="4 11">3.4.11.5</ecNumber>
    </recommendedName>
    <alternativeName>
        <fullName evidence="10 11">Prolyl aminopeptidase</fullName>
    </alternativeName>
</protein>
<accession>K6YB44</accession>
<gene>
    <name evidence="15" type="primary">pip</name>
    <name evidence="15" type="ORF">GPAL_3113</name>
</gene>
<evidence type="ECO:0000256" key="1">
    <source>
        <dbReference type="ARBA" id="ARBA00001585"/>
    </source>
</evidence>
<evidence type="ECO:0000256" key="10">
    <source>
        <dbReference type="ARBA" id="ARBA00029605"/>
    </source>
</evidence>
<evidence type="ECO:0000256" key="5">
    <source>
        <dbReference type="ARBA" id="ARBA00021843"/>
    </source>
</evidence>
<keyword evidence="16" id="KW-1185">Reference proteome</keyword>
<dbReference type="Pfam" id="PF00561">
    <property type="entry name" value="Abhydrolase_1"/>
    <property type="match status" value="1"/>
</dbReference>
<proteinExistence type="inferred from homology"/>
<keyword evidence="6 11" id="KW-0031">Aminopeptidase</keyword>
<reference evidence="16" key="1">
    <citation type="journal article" date="2014" name="Environ. Microbiol.">
        <title>Comparative genomics of the marine bacterial genus Glaciecola reveals the high degree of genomic diversity and genomic characteristic for cold adaptation.</title>
        <authorList>
            <person name="Qin Q.L."/>
            <person name="Xie B.B."/>
            <person name="Yu Y."/>
            <person name="Shu Y.L."/>
            <person name="Rong J.C."/>
            <person name="Zhang Y.J."/>
            <person name="Zhao D.L."/>
            <person name="Chen X.L."/>
            <person name="Zhang X.Y."/>
            <person name="Chen B."/>
            <person name="Zhou B.C."/>
            <person name="Zhang Y.Z."/>
        </authorList>
    </citation>
    <scope>NUCLEOTIDE SEQUENCE [LARGE SCALE GENOMIC DNA]</scope>
    <source>
        <strain evidence="16">ACAM 615</strain>
    </source>
</reference>
<dbReference type="RefSeq" id="WP_006013580.1">
    <property type="nucleotide sequence ID" value="NZ_AUAV01000005.1"/>
</dbReference>
<comment type="catalytic activity">
    <reaction evidence="1 11 13">
        <text>Release of N-terminal proline from a peptide.</text>
        <dbReference type="EC" id="3.4.11.5"/>
    </reaction>
</comment>
<evidence type="ECO:0000256" key="9">
    <source>
        <dbReference type="ARBA" id="ARBA00022801"/>
    </source>
</evidence>
<dbReference type="GO" id="GO:0004177">
    <property type="term" value="F:aminopeptidase activity"/>
    <property type="evidence" value="ECO:0007669"/>
    <property type="project" value="UniProtKB-UniRule"/>
</dbReference>
<dbReference type="InterPro" id="IPR029058">
    <property type="entry name" value="AB_hydrolase_fold"/>
</dbReference>
<evidence type="ECO:0000256" key="12">
    <source>
        <dbReference type="PIRSR" id="PIRSR006431-1"/>
    </source>
</evidence>
<dbReference type="GO" id="GO:0006508">
    <property type="term" value="P:proteolysis"/>
    <property type="evidence" value="ECO:0007669"/>
    <property type="project" value="UniProtKB-KW"/>
</dbReference>
<evidence type="ECO:0000256" key="13">
    <source>
        <dbReference type="RuleBase" id="RU003421"/>
    </source>
</evidence>
<evidence type="ECO:0000256" key="4">
    <source>
        <dbReference type="ARBA" id="ARBA00012568"/>
    </source>
</evidence>
<organism evidence="15 16">
    <name type="scientific">Brumicola pallidula DSM 14239 = ACAM 615</name>
    <dbReference type="NCBI Taxonomy" id="1121922"/>
    <lineage>
        <taxon>Bacteria</taxon>
        <taxon>Pseudomonadati</taxon>
        <taxon>Pseudomonadota</taxon>
        <taxon>Gammaproteobacteria</taxon>
        <taxon>Alteromonadales</taxon>
        <taxon>Alteromonadaceae</taxon>
        <taxon>Brumicola</taxon>
    </lineage>
</organism>
<dbReference type="NCBIfam" id="TIGR01249">
    <property type="entry name" value="pro_imino_pep_1"/>
    <property type="match status" value="1"/>
</dbReference>
<name>K6YB44_9ALTE</name>
<comment type="subcellular location">
    <subcellularLocation>
        <location evidence="2 11">Cytoplasm</location>
    </subcellularLocation>
</comment>
<keyword evidence="7 11" id="KW-0963">Cytoplasm</keyword>
<evidence type="ECO:0000259" key="14">
    <source>
        <dbReference type="Pfam" id="PF00561"/>
    </source>
</evidence>
<sequence length="324" mass="36593">MRDINPNFHTNVVYQHQTIKVSGGHELYIEQSGNPQGIPVIYMHGGPGAGLCENYQWPFNPKKYHIIGVAQRGCGRSMPFGDTNNNTTQLLVHDFETVRQQLGIDKWVVFGGSWGSTLALLYTIKYPKLVISMVLRGVFLARKEDAEWFLLPSGGAAQVYPEEYEKFSRHLIDSSSADAVCKRFISLFQNNDPSISLPALKSWFDWEGCISRLTAPNVMMSDFSADRQIKSLALLECHYLLNKCFIEENYIMDNITKIIDIPCHIVHGRYDMVCKLEAAYCVHKALPQSTLTIVNKAGHSMSEVGIAKELINIMNEMFETGEDF</sequence>
<dbReference type="Proteomes" id="UP000006251">
    <property type="component" value="Unassembled WGS sequence"/>
</dbReference>
<feature type="active site" description="Nucleophile" evidence="12">
    <location>
        <position position="113"/>
    </location>
</feature>
<dbReference type="PANTHER" id="PTHR43722">
    <property type="entry name" value="PROLINE IMINOPEPTIDASE"/>
    <property type="match status" value="1"/>
</dbReference>
<dbReference type="SUPFAM" id="SSF53474">
    <property type="entry name" value="alpha/beta-Hydrolases"/>
    <property type="match status" value="1"/>
</dbReference>
<evidence type="ECO:0000256" key="3">
    <source>
        <dbReference type="ARBA" id="ARBA00010088"/>
    </source>
</evidence>
<dbReference type="STRING" id="1121922.GCA_000428905_01221"/>
<dbReference type="InterPro" id="IPR002410">
    <property type="entry name" value="Peptidase_S33"/>
</dbReference>
<dbReference type="PIRSF" id="PIRSF006431">
    <property type="entry name" value="Pept_S33"/>
    <property type="match status" value="1"/>
</dbReference>
<feature type="domain" description="AB hydrolase-1" evidence="14">
    <location>
        <begin position="39"/>
        <end position="303"/>
    </location>
</feature>